<dbReference type="SUPFAM" id="SSF55804">
    <property type="entry name" value="Phoshotransferase/anion transport protein"/>
    <property type="match status" value="1"/>
</dbReference>
<dbReference type="Gene3D" id="3.40.930.10">
    <property type="entry name" value="Mannitol-specific EII, Chain A"/>
    <property type="match status" value="1"/>
</dbReference>
<dbReference type="PANTHER" id="PTHR47738:SF3">
    <property type="entry name" value="PHOSPHOTRANSFERASE SYSTEM MANNITOL_FRUCTOSE-SPECIFIC IIA DOMAIN CONTAINING PROTEIN"/>
    <property type="match status" value="1"/>
</dbReference>
<organism evidence="2 3">
    <name type="scientific">Tetragenococcus muriaticus 3MR10-3</name>
    <dbReference type="NCBI Taxonomy" id="1302648"/>
    <lineage>
        <taxon>Bacteria</taxon>
        <taxon>Bacillati</taxon>
        <taxon>Bacillota</taxon>
        <taxon>Bacilli</taxon>
        <taxon>Lactobacillales</taxon>
        <taxon>Enterococcaceae</taxon>
        <taxon>Tetragenococcus</taxon>
    </lineage>
</organism>
<dbReference type="InterPro" id="IPR051541">
    <property type="entry name" value="PTS_SugarTrans_NitroReg"/>
</dbReference>
<dbReference type="PROSITE" id="PS51094">
    <property type="entry name" value="PTS_EIIA_TYPE_2"/>
    <property type="match status" value="1"/>
</dbReference>
<sequence>MPSFETLFTTDRIYISNKTTQKEVFAEVYQDLLRQDCVTEDFLANLLEREQHYPTGISLAPIDPELANIAIPHTESQFVKTNGIIPIKLIRPVNFHNMIAPEEELDVLFLFMILNQNGQEQAGLLATIMDFINSCEKDELINFFHTEDAIELFNFLKNNFKGVITND</sequence>
<dbReference type="Pfam" id="PF00359">
    <property type="entry name" value="PTS_EIIA_2"/>
    <property type="match status" value="1"/>
</dbReference>
<evidence type="ECO:0000313" key="2">
    <source>
        <dbReference type="EMBL" id="KFN89202.1"/>
    </source>
</evidence>
<dbReference type="PATRIC" id="fig|1302648.3.peg.2096"/>
<keyword evidence="3" id="KW-1185">Reference proteome</keyword>
<evidence type="ECO:0000259" key="1">
    <source>
        <dbReference type="PROSITE" id="PS51094"/>
    </source>
</evidence>
<accession>A0A091BZH0</accession>
<reference evidence="2 3" key="1">
    <citation type="submission" date="2014-08" db="EMBL/GenBank/DDBJ databases">
        <title>Genome sequence of Tetragenococcus muriaticus.</title>
        <authorList>
            <person name="Chuea-nongthon C."/>
            <person name="Rodtong S."/>
            <person name="Yongsawatdigul J."/>
            <person name="Steele J.L."/>
            <person name="Liu X.-y."/>
            <person name="Speers J."/>
            <person name="Glasner J.D."/>
            <person name="Neeno-Eckwall E.C."/>
        </authorList>
    </citation>
    <scope>NUCLEOTIDE SEQUENCE [LARGE SCALE GENOMIC DNA]</scope>
    <source>
        <strain evidence="2 3">3MR10-3</strain>
    </source>
</reference>
<dbReference type="GeneID" id="64055193"/>
<dbReference type="EC" id="2.7.1.69" evidence="2"/>
<comment type="caution">
    <text evidence="2">The sequence shown here is derived from an EMBL/GenBank/DDBJ whole genome shotgun (WGS) entry which is preliminary data.</text>
</comment>
<dbReference type="InterPro" id="IPR016152">
    <property type="entry name" value="PTrfase/Anion_transptr"/>
</dbReference>
<keyword evidence="2" id="KW-0808">Transferase</keyword>
<dbReference type="InterPro" id="IPR002178">
    <property type="entry name" value="PTS_EIIA_type-2_dom"/>
</dbReference>
<evidence type="ECO:0000313" key="3">
    <source>
        <dbReference type="Proteomes" id="UP000029381"/>
    </source>
</evidence>
<dbReference type="RefSeq" id="WP_014125840.1">
    <property type="nucleotide sequence ID" value="NZ_JPVT01000240.1"/>
</dbReference>
<protein>
    <submittedName>
        <fullName evidence="2">PTS system galactose-specific IIA component</fullName>
        <ecNumber evidence="2">2.7.1.69</ecNumber>
    </submittedName>
</protein>
<proteinExistence type="predicted"/>
<dbReference type="AlphaFoldDB" id="A0A091BZH0"/>
<dbReference type="PANTHER" id="PTHR47738">
    <property type="entry name" value="PTS SYSTEM FRUCTOSE-LIKE EIIA COMPONENT-RELATED"/>
    <property type="match status" value="1"/>
</dbReference>
<name>A0A091BZH0_9ENTE</name>
<dbReference type="EMBL" id="JPVT01000240">
    <property type="protein sequence ID" value="KFN89202.1"/>
    <property type="molecule type" value="Genomic_DNA"/>
</dbReference>
<gene>
    <name evidence="2" type="ORF">TMU3MR103_2143</name>
</gene>
<dbReference type="GO" id="GO:0016740">
    <property type="term" value="F:transferase activity"/>
    <property type="evidence" value="ECO:0007669"/>
    <property type="project" value="UniProtKB-KW"/>
</dbReference>
<dbReference type="Proteomes" id="UP000029381">
    <property type="component" value="Unassembled WGS sequence"/>
</dbReference>
<feature type="domain" description="PTS EIIA type-2" evidence="1">
    <location>
        <begin position="5"/>
        <end position="159"/>
    </location>
</feature>